<accession>A0A915B8V0</accession>
<proteinExistence type="predicted"/>
<evidence type="ECO:0000313" key="2">
    <source>
        <dbReference type="Proteomes" id="UP000887569"/>
    </source>
</evidence>
<organism evidence="2 3">
    <name type="scientific">Parascaris univalens</name>
    <name type="common">Nematode worm</name>
    <dbReference type="NCBI Taxonomy" id="6257"/>
    <lineage>
        <taxon>Eukaryota</taxon>
        <taxon>Metazoa</taxon>
        <taxon>Ecdysozoa</taxon>
        <taxon>Nematoda</taxon>
        <taxon>Chromadorea</taxon>
        <taxon>Rhabditida</taxon>
        <taxon>Spirurina</taxon>
        <taxon>Ascaridomorpha</taxon>
        <taxon>Ascaridoidea</taxon>
        <taxon>Ascarididae</taxon>
        <taxon>Parascaris</taxon>
    </lineage>
</organism>
<dbReference type="WBParaSite" id="PgR028_g070_t01">
    <property type="protein sequence ID" value="PgR028_g070_t01"/>
    <property type="gene ID" value="PgR028_g070"/>
</dbReference>
<protein>
    <submittedName>
        <fullName evidence="3">Uncharacterized protein</fullName>
    </submittedName>
</protein>
<reference evidence="3" key="1">
    <citation type="submission" date="2022-11" db="UniProtKB">
        <authorList>
            <consortium name="WormBaseParasite"/>
        </authorList>
    </citation>
    <scope>IDENTIFICATION</scope>
</reference>
<name>A0A915B8V0_PARUN</name>
<feature type="transmembrane region" description="Helical" evidence="1">
    <location>
        <begin position="64"/>
        <end position="89"/>
    </location>
</feature>
<dbReference type="PANTHER" id="PTHR23021">
    <property type="entry name" value="SERPENTINE RECEPTOR, CLASS T"/>
    <property type="match status" value="1"/>
</dbReference>
<dbReference type="PANTHER" id="PTHR23021:SF23">
    <property type="entry name" value="G_PROTEIN_RECEP_F1_2 DOMAIN-CONTAINING PROTEIN-RELATED"/>
    <property type="match status" value="1"/>
</dbReference>
<feature type="transmembrane region" description="Helical" evidence="1">
    <location>
        <begin position="29"/>
        <end position="52"/>
    </location>
</feature>
<keyword evidence="1" id="KW-1133">Transmembrane helix</keyword>
<keyword evidence="1" id="KW-0472">Membrane</keyword>
<keyword evidence="2" id="KW-1185">Reference proteome</keyword>
<keyword evidence="1" id="KW-0812">Transmembrane</keyword>
<dbReference type="InterPro" id="IPR019425">
    <property type="entry name" value="7TM_GPCR_serpentine_rcpt_Srt"/>
</dbReference>
<dbReference type="AlphaFoldDB" id="A0A915B8V0"/>
<evidence type="ECO:0000313" key="3">
    <source>
        <dbReference type="WBParaSite" id="PgR028_g070_t01"/>
    </source>
</evidence>
<sequence length="110" mass="11607">MPTMAMNSTALLQLCAVHGATLGQQNMALGAIYIFSGVIYITLQLVCLLAITQKDLIVNSCFKIMLAMCVVDVLTLMFSGIFTGILSIIGASICTYPITLSIGGHVGYGN</sequence>
<evidence type="ECO:0000256" key="1">
    <source>
        <dbReference type="SAM" id="Phobius"/>
    </source>
</evidence>
<dbReference type="Proteomes" id="UP000887569">
    <property type="component" value="Unplaced"/>
</dbReference>
<dbReference type="Pfam" id="PF10321">
    <property type="entry name" value="7TM_GPCR_Srt"/>
    <property type="match status" value="1"/>
</dbReference>